<evidence type="ECO:0000313" key="2">
    <source>
        <dbReference type="Proteomes" id="UP000596202"/>
    </source>
</evidence>
<dbReference type="InterPro" id="IPR012657">
    <property type="entry name" value="23S_rRNA-intervening_sequence"/>
</dbReference>
<dbReference type="SUPFAM" id="SSF158446">
    <property type="entry name" value="IVS-encoded protein-like"/>
    <property type="match status" value="1"/>
</dbReference>
<dbReference type="GeneID" id="93527817"/>
<dbReference type="RefSeq" id="WP_002985118.1">
    <property type="nucleotide sequence ID" value="NZ_CP068108.1"/>
</dbReference>
<dbReference type="NCBIfam" id="TIGR02436">
    <property type="entry name" value="four helix bundle protein"/>
    <property type="match status" value="1"/>
</dbReference>
<dbReference type="PANTHER" id="PTHR38471">
    <property type="entry name" value="FOUR HELIX BUNDLE PROTEIN"/>
    <property type="match status" value="1"/>
</dbReference>
<dbReference type="Pfam" id="PF05635">
    <property type="entry name" value="23S_rRNA_IVP"/>
    <property type="match status" value="1"/>
</dbReference>
<dbReference type="PANTHER" id="PTHR38471:SF2">
    <property type="entry name" value="FOUR HELIX BUNDLE PROTEIN"/>
    <property type="match status" value="1"/>
</dbReference>
<dbReference type="InterPro" id="IPR036583">
    <property type="entry name" value="23S_rRNA_IVS_sf"/>
</dbReference>
<sequence length="119" mass="13962">MYTYYFEKLTVWQNARNATKDIYLLTREFPSEEKFGLVSQLRRAMASVTANIAEGISRLSTKDKKRMLNISYSSAIEVINFLILCLDLNLITEEEYLDLREKLECITNQIHSLQKNMKE</sequence>
<gene>
    <name evidence="1" type="ORF">I6I88_09125</name>
</gene>
<dbReference type="CDD" id="cd16377">
    <property type="entry name" value="23S_rRNA_IVP_like"/>
    <property type="match status" value="1"/>
</dbReference>
<protein>
    <submittedName>
        <fullName evidence="1">Four helix bundle protein</fullName>
    </submittedName>
</protein>
<reference evidence="1 2" key="1">
    <citation type="submission" date="2021-01" db="EMBL/GenBank/DDBJ databases">
        <title>FDA dAtabase for Regulatory Grade micrObial Sequences (FDA-ARGOS): Supporting development and validation of Infectious Disease Dx tests.</title>
        <authorList>
            <person name="Sproer C."/>
            <person name="Gronow S."/>
            <person name="Severitt S."/>
            <person name="Schroder I."/>
            <person name="Tallon L."/>
            <person name="Sadzewicz L."/>
            <person name="Zhao X."/>
            <person name="Boylan J."/>
            <person name="Ott S."/>
            <person name="Bowen H."/>
            <person name="Vavikolanu K."/>
            <person name="Mehta A."/>
            <person name="Aluvathingal J."/>
            <person name="Nadendla S."/>
            <person name="Lowell S."/>
            <person name="Myers T."/>
            <person name="Yan Y."/>
            <person name="Sichtig H."/>
        </authorList>
    </citation>
    <scope>NUCLEOTIDE SEQUENCE [LARGE SCALE GENOMIC DNA]</scope>
    <source>
        <strain evidence="1 2">FDAARGOS_1131</strain>
    </source>
</reference>
<name>A0A9Q6Z416_MYROD</name>
<dbReference type="OrthoDB" id="5515766at2"/>
<evidence type="ECO:0000313" key="1">
    <source>
        <dbReference type="EMBL" id="QQU01883.1"/>
    </source>
</evidence>
<dbReference type="EMBL" id="CP068108">
    <property type="protein sequence ID" value="QQU01883.1"/>
    <property type="molecule type" value="Genomic_DNA"/>
</dbReference>
<dbReference type="AlphaFoldDB" id="A0A9Q6Z416"/>
<dbReference type="Gene3D" id="1.20.1440.60">
    <property type="entry name" value="23S rRNA-intervening sequence"/>
    <property type="match status" value="1"/>
</dbReference>
<organism evidence="1 2">
    <name type="scientific">Myroides odoratus</name>
    <name type="common">Flavobacterium odoratum</name>
    <dbReference type="NCBI Taxonomy" id="256"/>
    <lineage>
        <taxon>Bacteria</taxon>
        <taxon>Pseudomonadati</taxon>
        <taxon>Bacteroidota</taxon>
        <taxon>Flavobacteriia</taxon>
        <taxon>Flavobacteriales</taxon>
        <taxon>Flavobacteriaceae</taxon>
        <taxon>Myroides</taxon>
    </lineage>
</organism>
<accession>A0A9Q6Z416</accession>
<proteinExistence type="predicted"/>
<dbReference type="Proteomes" id="UP000596202">
    <property type="component" value="Chromosome"/>
</dbReference>